<feature type="region of interest" description="Disordered" evidence="5">
    <location>
        <begin position="1041"/>
        <end position="1214"/>
    </location>
</feature>
<evidence type="ECO:0000256" key="3">
    <source>
        <dbReference type="ARBA" id="ARBA00022989"/>
    </source>
</evidence>
<feature type="region of interest" description="Disordered" evidence="5">
    <location>
        <begin position="418"/>
        <end position="437"/>
    </location>
</feature>
<feature type="region of interest" description="Disordered" evidence="5">
    <location>
        <begin position="712"/>
        <end position="767"/>
    </location>
</feature>
<evidence type="ECO:0000256" key="6">
    <source>
        <dbReference type="SAM" id="Phobius"/>
    </source>
</evidence>
<keyword evidence="2 6" id="KW-0812">Transmembrane</keyword>
<feature type="transmembrane region" description="Helical" evidence="6">
    <location>
        <begin position="169"/>
        <end position="191"/>
    </location>
</feature>
<feature type="transmembrane region" description="Helical" evidence="6">
    <location>
        <begin position="83"/>
        <end position="107"/>
    </location>
</feature>
<feature type="compositionally biased region" description="Polar residues" evidence="5">
    <location>
        <begin position="1090"/>
        <end position="1103"/>
    </location>
</feature>
<feature type="transmembrane region" description="Helical" evidence="6">
    <location>
        <begin position="218"/>
        <end position="238"/>
    </location>
</feature>
<feature type="compositionally biased region" description="Polar residues" evidence="5">
    <location>
        <begin position="716"/>
        <end position="729"/>
    </location>
</feature>
<dbReference type="Proteomes" id="UP001527925">
    <property type="component" value="Unassembled WGS sequence"/>
</dbReference>
<feature type="compositionally biased region" description="Polar residues" evidence="5">
    <location>
        <begin position="1139"/>
        <end position="1149"/>
    </location>
</feature>
<feature type="region of interest" description="Disordered" evidence="5">
    <location>
        <begin position="529"/>
        <end position="698"/>
    </location>
</feature>
<feature type="compositionally biased region" description="Low complexity" evidence="5">
    <location>
        <begin position="1184"/>
        <end position="1198"/>
    </location>
</feature>
<feature type="compositionally biased region" description="Polar residues" evidence="5">
    <location>
        <begin position="573"/>
        <end position="587"/>
    </location>
</feature>
<dbReference type="EMBL" id="JADGIZ020000019">
    <property type="protein sequence ID" value="KAL2915989.1"/>
    <property type="molecule type" value="Genomic_DNA"/>
</dbReference>
<comment type="subcellular location">
    <subcellularLocation>
        <location evidence="1">Membrane</location>
        <topology evidence="1">Multi-pass membrane protein</topology>
    </subcellularLocation>
</comment>
<keyword evidence="4 6" id="KW-0472">Membrane</keyword>
<feature type="region of interest" description="Disordered" evidence="5">
    <location>
        <begin position="917"/>
        <end position="999"/>
    </location>
</feature>
<protein>
    <recommendedName>
        <fullName evidence="9">G-protein coupled receptors family 2 profile 2 domain-containing protein</fullName>
    </recommendedName>
</protein>
<dbReference type="PANTHER" id="PTHR23112:SF5">
    <property type="entry name" value="CYCLIC AMP RECEPTOR-LIKE PROTEIN D"/>
    <property type="match status" value="1"/>
</dbReference>
<dbReference type="Gene3D" id="1.20.1070.10">
    <property type="entry name" value="Rhodopsin 7-helix transmembrane proteins"/>
    <property type="match status" value="1"/>
</dbReference>
<feature type="compositionally biased region" description="Polar residues" evidence="5">
    <location>
        <begin position="551"/>
        <end position="563"/>
    </location>
</feature>
<feature type="transmembrane region" description="Helical" evidence="6">
    <location>
        <begin position="119"/>
        <end position="137"/>
    </location>
</feature>
<evidence type="ECO:0000256" key="4">
    <source>
        <dbReference type="ARBA" id="ARBA00023136"/>
    </source>
</evidence>
<name>A0ABR4N961_9FUNG</name>
<feature type="compositionally biased region" description="Low complexity" evidence="5">
    <location>
        <begin position="747"/>
        <end position="767"/>
    </location>
</feature>
<gene>
    <name evidence="7" type="ORF">HK105_204413</name>
</gene>
<evidence type="ECO:0008006" key="9">
    <source>
        <dbReference type="Google" id="ProtNLM"/>
    </source>
</evidence>
<evidence type="ECO:0000256" key="5">
    <source>
        <dbReference type="SAM" id="MobiDB-lite"/>
    </source>
</evidence>
<keyword evidence="8" id="KW-1185">Reference proteome</keyword>
<proteinExistence type="predicted"/>
<evidence type="ECO:0000313" key="7">
    <source>
        <dbReference type="EMBL" id="KAL2915989.1"/>
    </source>
</evidence>
<sequence>MLDSETQLSYARAANALNGLSAISSAAVILIFSALRWNLPVIANRVTLRLAVAISVADLFYSASNISIDDALPGSFCTTAVAINLFSGLASMFLSTMVAVNLQIVFLVRLQNTLWCEKWFYIVSIAVPMSITGVKLLQGYLGWGSDECSFSLPPSFTAGRRVMEIGLAWYFWVALSVIVSITGTITLWLGLSKQISRGRKADHKLKLFRQLRQTILRLSWYSLVPVVSQVLSFISFGLDDKSYLQALSRVVIGAQGMLHSFVFYSDPSIAIVIEDLRQYMIEKYVLELEEQLFHFYHDQIPPDLEEMDESSVSSRQASVYVKQSDTVVGVPSRSDCECADGMKDAATCESVRPKFSRWQWFMYWFVSRYLMDPLDGLEDADQEDAEDDTEARLLAKYNGILPPAPTPLTTEVGFEEPMRTQGARTRGGDDYGFGQPPGLSQHFHGFTSAAALPSGPLVVMRAGEKISDPKMQCVDELYGFKIMSIAPSSPPNPTGSAHHALSGHVVALPASTAAQAGFRDDMFPLDEARESEENLDSDKSANLPMPGGIVKSSSGGSDPSGAQRTRLAPIQDLDSSLPASTTTSMRQASLAAVSGTLTPSPRPSPRAMRRNTSYERQGISPSSSVGGAHSDQAAKSGSPDQAAQGPRRYSRQRSKSASGRHLSPMQTQGEHLAAHAGASDDASDPTRVAGSGHPGSSALAAPQAALTLQQLGHSPLSGSPKTTRNTATASPRLESRKASEVDTASGSRSSLQSNTQLSLSPSLQQQLQMHQYQYQPPYQNAPRTQRGSSASLRPLPLGGIPAYAFSHRQSADTSAGMLRRPSMQAFHISSSMRGDRSNNSSIMGFNQLTSRNGANTSNYSSASYLSVSGVSGAHYGVPSSIHMLRGEGSTMVSTESFNPEFLSESAFLSYLPGTGPAYAQPTQHAQPHVLPDGHQAPGSASRRNRTGSIASMAPRAGQRRLSVLSQLEDWGRQQRHSTNPAGANPQHPPASLSQSFSGRHRQNGRLSIFNFDTTPSATSLADPLSPTMPHPVLMASYSVHQPPGQPLPTISSADEPATPRVLGASSSSGSSRRQTHVHLDTQMYGHGSGHQHQLSPVLQSATSPKGEYGASIGAAHAASDHPESRMAGSRRVSRAAQMPTHSTDVTQPDPSGYDNGEPDTDGKTDSGHGTPPEAAARPDRRRISLSQSRQQHQSVSEQAAQAYPGAYSSQQISQQSIPHSYTVSLTSSSQAQGHAAQPMTAPPRTIRASRSSYGFDGAGLAGSSSVTFAGSLASMHPAAVHASMSGKSALGSQMVSGGAVAVAVARKATQLNGGQGSNSGTWKAKNIVLLHEAW</sequence>
<keyword evidence="3 6" id="KW-1133">Transmembrane helix</keyword>
<feature type="compositionally biased region" description="Basic and acidic residues" evidence="5">
    <location>
        <begin position="529"/>
        <end position="539"/>
    </location>
</feature>
<reference evidence="7 8" key="1">
    <citation type="submission" date="2023-09" db="EMBL/GenBank/DDBJ databases">
        <title>Pangenome analysis of Batrachochytrium dendrobatidis and related Chytrids.</title>
        <authorList>
            <person name="Yacoub M.N."/>
            <person name="Stajich J.E."/>
            <person name="James T.Y."/>
        </authorList>
    </citation>
    <scope>NUCLEOTIDE SEQUENCE [LARGE SCALE GENOMIC DNA]</scope>
    <source>
        <strain evidence="7 8">JEL0888</strain>
    </source>
</reference>
<comment type="caution">
    <text evidence="7">The sequence shown here is derived from an EMBL/GenBank/DDBJ whole genome shotgun (WGS) entry which is preliminary data.</text>
</comment>
<evidence type="ECO:0000313" key="8">
    <source>
        <dbReference type="Proteomes" id="UP001527925"/>
    </source>
</evidence>
<feature type="transmembrane region" description="Helical" evidence="6">
    <location>
        <begin position="20"/>
        <end position="39"/>
    </location>
</feature>
<organism evidence="7 8">
    <name type="scientific">Polyrhizophydium stewartii</name>
    <dbReference type="NCBI Taxonomy" id="2732419"/>
    <lineage>
        <taxon>Eukaryota</taxon>
        <taxon>Fungi</taxon>
        <taxon>Fungi incertae sedis</taxon>
        <taxon>Chytridiomycota</taxon>
        <taxon>Chytridiomycota incertae sedis</taxon>
        <taxon>Chytridiomycetes</taxon>
        <taxon>Rhizophydiales</taxon>
        <taxon>Rhizophydiales incertae sedis</taxon>
        <taxon>Polyrhizophydium</taxon>
    </lineage>
</organism>
<dbReference type="PANTHER" id="PTHR23112">
    <property type="entry name" value="G PROTEIN-COUPLED RECEPTOR 157-RELATED"/>
    <property type="match status" value="1"/>
</dbReference>
<accession>A0ABR4N961</accession>
<evidence type="ECO:0000256" key="1">
    <source>
        <dbReference type="ARBA" id="ARBA00004141"/>
    </source>
</evidence>
<evidence type="ECO:0000256" key="2">
    <source>
        <dbReference type="ARBA" id="ARBA00022692"/>
    </source>
</evidence>